<keyword evidence="1" id="KW-0597">Phosphoprotein</keyword>
<dbReference type="EMBL" id="CAJPIN010034160">
    <property type="protein sequence ID" value="CAG2064447.1"/>
    <property type="molecule type" value="Genomic_DNA"/>
</dbReference>
<evidence type="ECO:0000313" key="4">
    <source>
        <dbReference type="Proteomes" id="UP001153148"/>
    </source>
</evidence>
<keyword evidence="2" id="KW-0732">Signal</keyword>
<comment type="caution">
    <text evidence="3">The sequence shown here is derived from an EMBL/GenBank/DDBJ whole genome shotgun (WGS) entry which is preliminary data.</text>
</comment>
<dbReference type="InterPro" id="IPR035899">
    <property type="entry name" value="DBL_dom_sf"/>
</dbReference>
<keyword evidence="4" id="KW-1185">Reference proteome</keyword>
<name>A0ABN7P9E1_TIMPD</name>
<organism evidence="3 4">
    <name type="scientific">Timema podura</name>
    <name type="common">Walking stick</name>
    <dbReference type="NCBI Taxonomy" id="61482"/>
    <lineage>
        <taxon>Eukaryota</taxon>
        <taxon>Metazoa</taxon>
        <taxon>Ecdysozoa</taxon>
        <taxon>Arthropoda</taxon>
        <taxon>Hexapoda</taxon>
        <taxon>Insecta</taxon>
        <taxon>Pterygota</taxon>
        <taxon>Neoptera</taxon>
        <taxon>Polyneoptera</taxon>
        <taxon>Phasmatodea</taxon>
        <taxon>Timematodea</taxon>
        <taxon>Timematoidea</taxon>
        <taxon>Timematidae</taxon>
        <taxon>Timema</taxon>
    </lineage>
</organism>
<feature type="signal peptide" evidence="2">
    <location>
        <begin position="1"/>
        <end position="16"/>
    </location>
</feature>
<dbReference type="InterPro" id="IPR011993">
    <property type="entry name" value="PH-like_dom_sf"/>
</dbReference>
<sequence length="236" mass="27112">MWYSLALLTKIVCVLQNIVKHYVHEAEGYSDIVEALSAMTGIAHHINNMKRRHEHAVRVQEIQSLLYGWEGEDLTTFGELCAEGTFRMSGAKALRHAFLFDKMLLITKKKEEGILGYKTHIMVRQEDSGRELGQVLMATGRSMLESCTECSNLMLIESVPGEPFSFHVIPFDNPRLQHTLQARNLEQKREWTLQLKRVILENYNAVIPSHARQLVMELGQNRTDGKQLLELVWVHC</sequence>
<protein>
    <recommendedName>
        <fullName evidence="5">PH domain-containing protein</fullName>
    </recommendedName>
</protein>
<feature type="non-terminal residue" evidence="3">
    <location>
        <position position="236"/>
    </location>
</feature>
<dbReference type="SUPFAM" id="SSF50729">
    <property type="entry name" value="PH domain-like"/>
    <property type="match status" value="1"/>
</dbReference>
<dbReference type="Gene3D" id="1.20.900.10">
    <property type="entry name" value="Dbl homology (DH) domain"/>
    <property type="match status" value="1"/>
</dbReference>
<dbReference type="Proteomes" id="UP001153148">
    <property type="component" value="Unassembled WGS sequence"/>
</dbReference>
<dbReference type="CDD" id="cd13243">
    <property type="entry name" value="PH_PLEKHG1_G2_G3"/>
    <property type="match status" value="1"/>
</dbReference>
<feature type="chain" id="PRO_5046765741" description="PH domain-containing protein" evidence="2">
    <location>
        <begin position="17"/>
        <end position="236"/>
    </location>
</feature>
<dbReference type="PANTHER" id="PTHR45924">
    <property type="entry name" value="FI17866P1"/>
    <property type="match status" value="1"/>
</dbReference>
<dbReference type="Gene3D" id="2.30.29.30">
    <property type="entry name" value="Pleckstrin-homology domain (PH domain)/Phosphotyrosine-binding domain (PTB)"/>
    <property type="match status" value="1"/>
</dbReference>
<accession>A0ABN7P9E1</accession>
<evidence type="ECO:0008006" key="5">
    <source>
        <dbReference type="Google" id="ProtNLM"/>
    </source>
</evidence>
<dbReference type="InterPro" id="IPR043324">
    <property type="entry name" value="PH_PLEKHG1_G2_G3"/>
</dbReference>
<evidence type="ECO:0000256" key="1">
    <source>
        <dbReference type="ARBA" id="ARBA00022553"/>
    </source>
</evidence>
<dbReference type="PANTHER" id="PTHR45924:SF2">
    <property type="entry name" value="FI17866P1"/>
    <property type="match status" value="1"/>
</dbReference>
<reference evidence="3" key="1">
    <citation type="submission" date="2021-03" db="EMBL/GenBank/DDBJ databases">
        <authorList>
            <person name="Tran Van P."/>
        </authorList>
    </citation>
    <scope>NUCLEOTIDE SEQUENCE</scope>
</reference>
<evidence type="ECO:0000256" key="2">
    <source>
        <dbReference type="SAM" id="SignalP"/>
    </source>
</evidence>
<gene>
    <name evidence="3" type="ORF">TPAB3V08_LOCUS11393</name>
</gene>
<proteinExistence type="predicted"/>
<dbReference type="SUPFAM" id="SSF48065">
    <property type="entry name" value="DBL homology domain (DH-domain)"/>
    <property type="match status" value="1"/>
</dbReference>
<evidence type="ECO:0000313" key="3">
    <source>
        <dbReference type="EMBL" id="CAG2064447.1"/>
    </source>
</evidence>